<evidence type="ECO:0000313" key="1">
    <source>
        <dbReference type="EMBL" id="OWZ22658.1"/>
    </source>
</evidence>
<accession>A0A225X099</accession>
<dbReference type="EMBL" id="NBNE01000119">
    <property type="protein sequence ID" value="OWZ22658.1"/>
    <property type="molecule type" value="Genomic_DNA"/>
</dbReference>
<name>A0A225X099_9STRA</name>
<comment type="caution">
    <text evidence="1">The sequence shown here is derived from an EMBL/GenBank/DDBJ whole genome shotgun (WGS) entry which is preliminary data.</text>
</comment>
<dbReference type="AlphaFoldDB" id="A0A225X099"/>
<dbReference type="OrthoDB" id="10657285at2759"/>
<organism evidence="1 2">
    <name type="scientific">Phytophthora megakarya</name>
    <dbReference type="NCBI Taxonomy" id="4795"/>
    <lineage>
        <taxon>Eukaryota</taxon>
        <taxon>Sar</taxon>
        <taxon>Stramenopiles</taxon>
        <taxon>Oomycota</taxon>
        <taxon>Peronosporomycetes</taxon>
        <taxon>Peronosporales</taxon>
        <taxon>Peronosporaceae</taxon>
        <taxon>Phytophthora</taxon>
    </lineage>
</organism>
<keyword evidence="2" id="KW-1185">Reference proteome</keyword>
<sequence length="154" mass="18019">MGDAEDAQWNAFQLYEKTRHLLTVIGHLVMRGLQNMHFTRDETSYLETKKQVISKWSRKLELAMFLTYFNKQWLTELHDDIVYVFQKDTIRVFDPELNRTREAIPVTAQLSNHTGLMRDRIQEGDENGSTIADLEENAGKQSKLLKDQFTTGMH</sequence>
<protein>
    <submittedName>
        <fullName evidence="1">Uncharacterized protein</fullName>
    </submittedName>
</protein>
<proteinExistence type="predicted"/>
<reference evidence="2" key="1">
    <citation type="submission" date="2017-03" db="EMBL/GenBank/DDBJ databases">
        <title>Phytopthora megakarya and P. palmivora, two closely related causual agents of cacao black pod achieved similar genome size and gene model numbers by different mechanisms.</title>
        <authorList>
            <person name="Ali S."/>
            <person name="Shao J."/>
            <person name="Larry D.J."/>
            <person name="Kronmiller B."/>
            <person name="Shen D."/>
            <person name="Strem M.D."/>
            <person name="Melnick R.L."/>
            <person name="Guiltinan M.J."/>
            <person name="Tyler B.M."/>
            <person name="Meinhardt L.W."/>
            <person name="Bailey B.A."/>
        </authorList>
    </citation>
    <scope>NUCLEOTIDE SEQUENCE [LARGE SCALE GENOMIC DNA]</scope>
    <source>
        <strain evidence="2">zdho120</strain>
    </source>
</reference>
<evidence type="ECO:0000313" key="2">
    <source>
        <dbReference type="Proteomes" id="UP000198211"/>
    </source>
</evidence>
<dbReference type="Proteomes" id="UP000198211">
    <property type="component" value="Unassembled WGS sequence"/>
</dbReference>
<gene>
    <name evidence="1" type="ORF">PHMEG_0002602</name>
</gene>